<evidence type="ECO:0000256" key="3">
    <source>
        <dbReference type="ARBA" id="ARBA00009370"/>
    </source>
</evidence>
<keyword evidence="7" id="KW-1133">Transmembrane helix</keyword>
<accession>A0A1V0UXJ3</accession>
<keyword evidence="7" id="KW-0472">Membrane</keyword>
<evidence type="ECO:0000256" key="2">
    <source>
        <dbReference type="ARBA" id="ARBA00004401"/>
    </source>
</evidence>
<keyword evidence="5 7" id="KW-0378">Hydrolase</keyword>
<dbReference type="InterPro" id="IPR036286">
    <property type="entry name" value="LexA/Signal_pep-like_sf"/>
</dbReference>
<evidence type="ECO:0000256" key="4">
    <source>
        <dbReference type="ARBA" id="ARBA00013208"/>
    </source>
</evidence>
<dbReference type="GO" id="GO:0006465">
    <property type="term" value="P:signal peptide processing"/>
    <property type="evidence" value="ECO:0007669"/>
    <property type="project" value="InterPro"/>
</dbReference>
<name>A0A1V0UXJ3_9BACL</name>
<comment type="subcellular location">
    <subcellularLocation>
        <location evidence="2">Cell membrane</location>
        <topology evidence="2">Single-pass type II membrane protein</topology>
    </subcellularLocation>
    <subcellularLocation>
        <location evidence="7">Membrane</location>
        <topology evidence="7">Single-pass type II membrane protein</topology>
    </subcellularLocation>
</comment>
<evidence type="ECO:0000313" key="10">
    <source>
        <dbReference type="Proteomes" id="UP000192727"/>
    </source>
</evidence>
<evidence type="ECO:0000256" key="5">
    <source>
        <dbReference type="ARBA" id="ARBA00022801"/>
    </source>
</evidence>
<dbReference type="InterPro" id="IPR019758">
    <property type="entry name" value="Pept_S26A_signal_pept_1_CS"/>
</dbReference>
<evidence type="ECO:0000256" key="1">
    <source>
        <dbReference type="ARBA" id="ARBA00000677"/>
    </source>
</evidence>
<dbReference type="GO" id="GO:0004252">
    <property type="term" value="F:serine-type endopeptidase activity"/>
    <property type="evidence" value="ECO:0007669"/>
    <property type="project" value="InterPro"/>
</dbReference>
<evidence type="ECO:0000259" key="8">
    <source>
        <dbReference type="Pfam" id="PF10502"/>
    </source>
</evidence>
<feature type="active site" evidence="6">
    <location>
        <position position="54"/>
    </location>
</feature>
<comment type="similarity">
    <text evidence="3 7">Belongs to the peptidase S26 family.</text>
</comment>
<dbReference type="PROSITE" id="PS00761">
    <property type="entry name" value="SPASE_I_3"/>
    <property type="match status" value="1"/>
</dbReference>
<dbReference type="PANTHER" id="PTHR43390">
    <property type="entry name" value="SIGNAL PEPTIDASE I"/>
    <property type="match status" value="1"/>
</dbReference>
<dbReference type="EMBL" id="CP020557">
    <property type="protein sequence ID" value="ARF69893.1"/>
    <property type="molecule type" value="Genomic_DNA"/>
</dbReference>
<keyword evidence="7" id="KW-0812">Transmembrane</keyword>
<proteinExistence type="inferred from homology"/>
<sequence length="200" mass="22574">MEQKKEQSLPEVQRNTGPVKKEAWEWAKAILIAAVLVILIRWLLFAPFIVDGPSMEPNFFTNERLIVNKLIYKVRKPERGEVIVFHAPEGKDFIKRVIALPGETVKVEGDKVYINGEVLNEPYLKEAVDDAKKKGIPYNTINFQDAKVPEGTVFVMGDHRSNSKDSRSSEVGAVPYDKIVGRADVVFWPIKNFTLVNHGG</sequence>
<dbReference type="InterPro" id="IPR019757">
    <property type="entry name" value="Pept_S26A_signal_pept_1_Lys-AS"/>
</dbReference>
<evidence type="ECO:0000256" key="6">
    <source>
        <dbReference type="PIRSR" id="PIRSR600223-1"/>
    </source>
</evidence>
<evidence type="ECO:0000256" key="7">
    <source>
        <dbReference type="RuleBase" id="RU362042"/>
    </source>
</evidence>
<keyword evidence="7" id="KW-0645">Protease</keyword>
<dbReference type="PRINTS" id="PR00727">
    <property type="entry name" value="LEADERPTASE"/>
</dbReference>
<feature type="domain" description="Peptidase S26" evidence="8">
    <location>
        <begin position="24"/>
        <end position="188"/>
    </location>
</feature>
<feature type="transmembrane region" description="Helical" evidence="7">
    <location>
        <begin position="29"/>
        <end position="50"/>
    </location>
</feature>
<dbReference type="PANTHER" id="PTHR43390:SF1">
    <property type="entry name" value="CHLOROPLAST PROCESSING PEPTIDASE"/>
    <property type="match status" value="1"/>
</dbReference>
<dbReference type="Proteomes" id="UP000192727">
    <property type="component" value="Chromosome"/>
</dbReference>
<organism evidence="9 10">
    <name type="scientific">Paenibacillus larvae subsp. pulvifaciens</name>
    <dbReference type="NCBI Taxonomy" id="1477"/>
    <lineage>
        <taxon>Bacteria</taxon>
        <taxon>Bacillati</taxon>
        <taxon>Bacillota</taxon>
        <taxon>Bacilli</taxon>
        <taxon>Bacillales</taxon>
        <taxon>Paenibacillaceae</taxon>
        <taxon>Paenibacillus</taxon>
    </lineage>
</organism>
<dbReference type="Gene3D" id="2.10.109.10">
    <property type="entry name" value="Umud Fragment, subunit A"/>
    <property type="match status" value="1"/>
</dbReference>
<dbReference type="CDD" id="cd06530">
    <property type="entry name" value="S26_SPase_I"/>
    <property type="match status" value="1"/>
</dbReference>
<reference evidence="9 10" key="1">
    <citation type="submission" date="2017-03" db="EMBL/GenBank/DDBJ databases">
        <title>Paenibacillus larvae genome sequencing.</title>
        <authorList>
            <person name="Dingman D.W."/>
        </authorList>
    </citation>
    <scope>NUCLEOTIDE SEQUENCE [LARGE SCALE GENOMIC DNA]</scope>
    <source>
        <strain evidence="9 10">SAG 10367</strain>
    </source>
</reference>
<dbReference type="InterPro" id="IPR000223">
    <property type="entry name" value="Pept_S26A_signal_pept_1"/>
</dbReference>
<dbReference type="SUPFAM" id="SSF51306">
    <property type="entry name" value="LexA/Signal peptidase"/>
    <property type="match status" value="1"/>
</dbReference>
<protein>
    <recommendedName>
        <fullName evidence="4 7">Signal peptidase I</fullName>
        <ecNumber evidence="4 7">3.4.21.89</ecNumber>
    </recommendedName>
</protein>
<feature type="active site" evidence="6">
    <location>
        <position position="95"/>
    </location>
</feature>
<dbReference type="InterPro" id="IPR019533">
    <property type="entry name" value="Peptidase_S26"/>
</dbReference>
<dbReference type="PROSITE" id="PS00760">
    <property type="entry name" value="SPASE_I_2"/>
    <property type="match status" value="1"/>
</dbReference>
<comment type="catalytic activity">
    <reaction evidence="1 7">
        <text>Cleavage of hydrophobic, N-terminal signal or leader sequences from secreted and periplasmic proteins.</text>
        <dbReference type="EC" id="3.4.21.89"/>
    </reaction>
</comment>
<evidence type="ECO:0000313" key="9">
    <source>
        <dbReference type="EMBL" id="ARF69893.1"/>
    </source>
</evidence>
<dbReference type="Pfam" id="PF10502">
    <property type="entry name" value="Peptidase_S26"/>
    <property type="match status" value="1"/>
</dbReference>
<dbReference type="NCBIfam" id="TIGR02227">
    <property type="entry name" value="sigpep_I_bact"/>
    <property type="match status" value="1"/>
</dbReference>
<dbReference type="AlphaFoldDB" id="A0A1V0UXJ3"/>
<dbReference type="GO" id="GO:0009003">
    <property type="term" value="F:signal peptidase activity"/>
    <property type="evidence" value="ECO:0007669"/>
    <property type="project" value="UniProtKB-EC"/>
</dbReference>
<gene>
    <name evidence="9" type="ORF">B7C51_21695</name>
</gene>
<dbReference type="GO" id="GO:0005886">
    <property type="term" value="C:plasma membrane"/>
    <property type="evidence" value="ECO:0007669"/>
    <property type="project" value="UniProtKB-SubCell"/>
</dbReference>
<dbReference type="EC" id="3.4.21.89" evidence="4 7"/>